<feature type="region of interest" description="Disordered" evidence="1">
    <location>
        <begin position="148"/>
        <end position="167"/>
    </location>
</feature>
<dbReference type="EMBL" id="CADILN010000020">
    <property type="protein sequence ID" value="CAB4052860.1"/>
    <property type="molecule type" value="Genomic_DNA"/>
</dbReference>
<dbReference type="Proteomes" id="UP000494102">
    <property type="component" value="Unassembled WGS sequence"/>
</dbReference>
<feature type="region of interest" description="Disordered" evidence="1">
    <location>
        <begin position="85"/>
        <end position="128"/>
    </location>
</feature>
<feature type="compositionally biased region" description="Low complexity" evidence="1">
    <location>
        <begin position="152"/>
        <end position="165"/>
    </location>
</feature>
<proteinExistence type="predicted"/>
<evidence type="ECO:0000313" key="2">
    <source>
        <dbReference type="EMBL" id="CAB4052860.1"/>
    </source>
</evidence>
<reference evidence="2 3" key="1">
    <citation type="submission" date="2020-04" db="EMBL/GenBank/DDBJ databases">
        <authorList>
            <person name="De Canck E."/>
        </authorList>
    </citation>
    <scope>NUCLEOTIDE SEQUENCE [LARGE SCALE GENOMIC DNA]</scope>
    <source>
        <strain evidence="2 3">LMG 9964</strain>
    </source>
</reference>
<evidence type="ECO:0000256" key="1">
    <source>
        <dbReference type="SAM" id="MobiDB-lite"/>
    </source>
</evidence>
<organism evidence="2 3">
    <name type="scientific">Paraburkholderia phenoliruptrix</name>
    <dbReference type="NCBI Taxonomy" id="252970"/>
    <lineage>
        <taxon>Bacteria</taxon>
        <taxon>Pseudomonadati</taxon>
        <taxon>Pseudomonadota</taxon>
        <taxon>Betaproteobacteria</taxon>
        <taxon>Burkholderiales</taxon>
        <taxon>Burkholderiaceae</taxon>
        <taxon>Paraburkholderia</taxon>
    </lineage>
</organism>
<dbReference type="AlphaFoldDB" id="A0A6J5KG46"/>
<evidence type="ECO:0000313" key="3">
    <source>
        <dbReference type="Proteomes" id="UP000494102"/>
    </source>
</evidence>
<name>A0A6J5KG46_9BURK</name>
<gene>
    <name evidence="2" type="ORF">LMG9964_06551</name>
</gene>
<accession>A0A6J5KG46</accession>
<protein>
    <submittedName>
        <fullName evidence="2">Uncharacterized protein</fullName>
    </submittedName>
</protein>
<sequence length="190" mass="20746">MPAGPSNALCATTRRATCTLSRYPCRARSIFDLRSLCLLPIGTPARNASTDRPRMYCNSSASRSTRRLRASAACTSSDASPCRMTMQRPCSPSVKARANKPTTISSRPRPRRRTCSRCSKESRDTGPSLSTICKHRCRRVAPLGPECRHARTSSSASSRQAPDSAPGTISALMSCCYARDRPQAEDAFRK</sequence>